<proteinExistence type="predicted"/>
<dbReference type="Pfam" id="PF05448">
    <property type="entry name" value="AXE1"/>
    <property type="match status" value="1"/>
</dbReference>
<dbReference type="SUPFAM" id="SSF53474">
    <property type="entry name" value="alpha/beta-Hydrolases"/>
    <property type="match status" value="1"/>
</dbReference>
<dbReference type="EMBL" id="POTY01000036">
    <property type="protein sequence ID" value="PZG20898.1"/>
    <property type="molecule type" value="Genomic_DNA"/>
</dbReference>
<evidence type="ECO:0000256" key="1">
    <source>
        <dbReference type="PIRSR" id="PIRSR639069-1"/>
    </source>
</evidence>
<evidence type="ECO:0000259" key="3">
    <source>
        <dbReference type="Pfam" id="PF05448"/>
    </source>
</evidence>
<evidence type="ECO:0000313" key="5">
    <source>
        <dbReference type="Proteomes" id="UP000248924"/>
    </source>
</evidence>
<dbReference type="Proteomes" id="UP000248924">
    <property type="component" value="Unassembled WGS sequence"/>
</dbReference>
<dbReference type="Gene3D" id="3.40.50.1820">
    <property type="entry name" value="alpha/beta hydrolase"/>
    <property type="match status" value="1"/>
</dbReference>
<feature type="active site" description="Charge relay system" evidence="1">
    <location>
        <position position="309"/>
    </location>
</feature>
<dbReference type="InterPro" id="IPR008391">
    <property type="entry name" value="AXE1_dom"/>
</dbReference>
<protein>
    <submittedName>
        <fullName evidence="4">Acetylxylan esterase</fullName>
    </submittedName>
</protein>
<feature type="active site" description="Nucleophile" evidence="1">
    <location>
        <position position="186"/>
    </location>
</feature>
<reference evidence="4 5" key="1">
    <citation type="submission" date="2018-01" db="EMBL/GenBank/DDBJ databases">
        <title>Draft genome sequence of Jishengella sp. NA12.</title>
        <authorList>
            <person name="Sahin N."/>
            <person name="Ay H."/>
            <person name="Saygin H."/>
        </authorList>
    </citation>
    <scope>NUCLEOTIDE SEQUENCE [LARGE SCALE GENOMIC DNA]</scope>
    <source>
        <strain evidence="4 5">NA12</strain>
    </source>
</reference>
<dbReference type="AlphaFoldDB" id="A0A2W2F720"/>
<feature type="domain" description="Acetyl xylan esterase" evidence="3">
    <location>
        <begin position="1"/>
        <end position="325"/>
    </location>
</feature>
<comment type="caution">
    <text evidence="4">The sequence shown here is derived from an EMBL/GenBank/DDBJ whole genome shotgun (WGS) entry which is preliminary data.</text>
</comment>
<dbReference type="InterPro" id="IPR039069">
    <property type="entry name" value="CE7"/>
</dbReference>
<dbReference type="PANTHER" id="PTHR40111:SF1">
    <property type="entry name" value="CEPHALOSPORIN-C DEACETYLASE"/>
    <property type="match status" value="1"/>
</dbReference>
<dbReference type="RefSeq" id="WP_111213272.1">
    <property type="nucleotide sequence ID" value="NZ_POTY01000036.1"/>
</dbReference>
<gene>
    <name evidence="4" type="ORF">C1I95_08680</name>
</gene>
<dbReference type="GO" id="GO:0005976">
    <property type="term" value="P:polysaccharide metabolic process"/>
    <property type="evidence" value="ECO:0007669"/>
    <property type="project" value="TreeGrafter"/>
</dbReference>
<dbReference type="PANTHER" id="PTHR40111">
    <property type="entry name" value="CEPHALOSPORIN-C DEACETYLASE"/>
    <property type="match status" value="1"/>
</dbReference>
<sequence>MPLFDLPLDQLRQYAPAVPEPADFDAFWRATLREAAARPVLVDVRPEPTDLRLVDSWDVTFAGFAGDPVRAWYTRPSGVDEPLPVVVEYVGYGRGRGLPHERLTWPVAGYAHLLMDARGQSGQYGVGDTADPHGAAPGGPWPVTRGILAPEGYYYRRLITDAVRAVQAARALPGVDPQRVVAAGNSQGGGLALAVAGLVPDLAALMSTAPFLCHVQRAIEITDAAPYGEIVNYLAVNRDAESAVRRTLSYVDGVCFARRACAPAHFAVGLRDTVCPPSTGFAAYNQYGAANGSAEPVARTMHVYPFNGHEHGDATHVRRQLRWLAGVLAEPAPAVPLADGAALVG</sequence>
<dbReference type="InterPro" id="IPR029058">
    <property type="entry name" value="AB_hydrolase_fold"/>
</dbReference>
<evidence type="ECO:0000256" key="2">
    <source>
        <dbReference type="PIRSR" id="PIRSR639069-2"/>
    </source>
</evidence>
<keyword evidence="5" id="KW-1185">Reference proteome</keyword>
<organism evidence="4 5">
    <name type="scientific">Micromonospora craterilacus</name>
    <dbReference type="NCBI Taxonomy" id="1655439"/>
    <lineage>
        <taxon>Bacteria</taxon>
        <taxon>Bacillati</taxon>
        <taxon>Actinomycetota</taxon>
        <taxon>Actinomycetes</taxon>
        <taxon>Micromonosporales</taxon>
        <taxon>Micromonosporaceae</taxon>
        <taxon>Micromonospora</taxon>
    </lineage>
</organism>
<evidence type="ECO:0000313" key="4">
    <source>
        <dbReference type="EMBL" id="PZG20898.1"/>
    </source>
</evidence>
<feature type="binding site" evidence="2">
    <location>
        <position position="92"/>
    </location>
    <ligand>
        <name>substrate</name>
    </ligand>
</feature>
<accession>A0A2W2F720</accession>
<dbReference type="GO" id="GO:0052689">
    <property type="term" value="F:carboxylic ester hydrolase activity"/>
    <property type="evidence" value="ECO:0007669"/>
    <property type="project" value="TreeGrafter"/>
</dbReference>
<name>A0A2W2F720_9ACTN</name>
<dbReference type="OrthoDB" id="9770528at2"/>
<feature type="active site" description="Charge relay system" evidence="1">
    <location>
        <position position="272"/>
    </location>
</feature>